<dbReference type="GO" id="GO:0010960">
    <property type="term" value="P:magnesium ion homeostasis"/>
    <property type="evidence" value="ECO:0007669"/>
    <property type="project" value="InterPro"/>
</dbReference>
<evidence type="ECO:0000256" key="4">
    <source>
        <dbReference type="ARBA" id="ARBA00022989"/>
    </source>
</evidence>
<keyword evidence="5 7" id="KW-0472">Membrane</keyword>
<evidence type="ECO:0008006" key="13">
    <source>
        <dbReference type="Google" id="ProtNLM"/>
    </source>
</evidence>
<dbReference type="Pfam" id="PF01595">
    <property type="entry name" value="CNNM"/>
    <property type="match status" value="1"/>
</dbReference>
<proteinExistence type="predicted"/>
<evidence type="ECO:0000256" key="8">
    <source>
        <dbReference type="SAM" id="Phobius"/>
    </source>
</evidence>
<reference evidence="11 12" key="1">
    <citation type="submission" date="2017-09" db="EMBL/GenBank/DDBJ databases">
        <title>Depth-based differentiation of microbial function through sediment-hosted aquifers and enrichment of novel symbionts in the deep terrestrial subsurface.</title>
        <authorList>
            <person name="Probst A.J."/>
            <person name="Ladd B."/>
            <person name="Jarett J.K."/>
            <person name="Geller-Mcgrath D.E."/>
            <person name="Sieber C.M."/>
            <person name="Emerson J.B."/>
            <person name="Anantharaman K."/>
            <person name="Thomas B.C."/>
            <person name="Malmstrom R."/>
            <person name="Stieglmeier M."/>
            <person name="Klingl A."/>
            <person name="Woyke T."/>
            <person name="Ryan C.M."/>
            <person name="Banfield J.F."/>
        </authorList>
    </citation>
    <scope>NUCLEOTIDE SEQUENCE [LARGE SCALE GENOMIC DNA]</scope>
    <source>
        <strain evidence="11">CG10_big_fil_rev_8_21_14_0_10_50_16</strain>
    </source>
</reference>
<feature type="domain" description="CNNM transmembrane" evidence="10">
    <location>
        <begin position="1"/>
        <end position="172"/>
    </location>
</feature>
<keyword evidence="2 7" id="KW-0812">Transmembrane</keyword>
<dbReference type="EMBL" id="PCYM01000007">
    <property type="protein sequence ID" value="PIR47372.1"/>
    <property type="molecule type" value="Genomic_DNA"/>
</dbReference>
<keyword evidence="6" id="KW-0129">CBS domain</keyword>
<keyword evidence="4 7" id="KW-1133">Transmembrane helix</keyword>
<dbReference type="Gene3D" id="3.10.580.10">
    <property type="entry name" value="CBS-domain"/>
    <property type="match status" value="1"/>
</dbReference>
<dbReference type="GO" id="GO:0016020">
    <property type="term" value="C:membrane"/>
    <property type="evidence" value="ECO:0007669"/>
    <property type="project" value="UniProtKB-SubCell"/>
</dbReference>
<dbReference type="PROSITE" id="PS51846">
    <property type="entry name" value="CNNM"/>
    <property type="match status" value="1"/>
</dbReference>
<evidence type="ECO:0000256" key="1">
    <source>
        <dbReference type="ARBA" id="ARBA00004141"/>
    </source>
</evidence>
<name>A0A2H0RLF0_9BACT</name>
<dbReference type="Pfam" id="PF00571">
    <property type="entry name" value="CBS"/>
    <property type="match status" value="2"/>
</dbReference>
<protein>
    <recommendedName>
        <fullName evidence="13">HlyC/CorC family transporter</fullName>
    </recommendedName>
</protein>
<accession>A0A2H0RLF0</accession>
<dbReference type="InterPro" id="IPR045095">
    <property type="entry name" value="ACDP"/>
</dbReference>
<evidence type="ECO:0000259" key="9">
    <source>
        <dbReference type="PROSITE" id="PS51371"/>
    </source>
</evidence>
<evidence type="ECO:0000256" key="6">
    <source>
        <dbReference type="PROSITE-ProRule" id="PRU00703"/>
    </source>
</evidence>
<organism evidence="11 12">
    <name type="scientific">Candidatus Uhrbacteria bacterium CG10_big_fil_rev_8_21_14_0_10_50_16</name>
    <dbReference type="NCBI Taxonomy" id="1975039"/>
    <lineage>
        <taxon>Bacteria</taxon>
        <taxon>Candidatus Uhriibacteriota</taxon>
    </lineage>
</organism>
<dbReference type="InterPro" id="IPR044751">
    <property type="entry name" value="Ion_transp-like_CBS"/>
</dbReference>
<evidence type="ECO:0000313" key="11">
    <source>
        <dbReference type="EMBL" id="PIR47372.1"/>
    </source>
</evidence>
<evidence type="ECO:0000256" key="3">
    <source>
        <dbReference type="ARBA" id="ARBA00022737"/>
    </source>
</evidence>
<feature type="transmembrane region" description="Helical" evidence="8">
    <location>
        <begin position="116"/>
        <end position="136"/>
    </location>
</feature>
<comment type="caution">
    <text evidence="11">The sequence shown here is derived from an EMBL/GenBank/DDBJ whole genome shotgun (WGS) entry which is preliminary data.</text>
</comment>
<feature type="transmembrane region" description="Helical" evidence="8">
    <location>
        <begin position="64"/>
        <end position="95"/>
    </location>
</feature>
<evidence type="ECO:0000256" key="7">
    <source>
        <dbReference type="PROSITE-ProRule" id="PRU01193"/>
    </source>
</evidence>
<dbReference type="PANTHER" id="PTHR12064">
    <property type="entry name" value="METAL TRANSPORTER CNNM"/>
    <property type="match status" value="1"/>
</dbReference>
<dbReference type="InterPro" id="IPR046342">
    <property type="entry name" value="CBS_dom_sf"/>
</dbReference>
<comment type="subcellular location">
    <subcellularLocation>
        <location evidence="1">Membrane</location>
        <topology evidence="1">Multi-pass membrane protein</topology>
    </subcellularLocation>
</comment>
<dbReference type="Proteomes" id="UP000230084">
    <property type="component" value="Unassembled WGS sequence"/>
</dbReference>
<dbReference type="AlphaFoldDB" id="A0A2H0RLF0"/>
<evidence type="ECO:0000256" key="2">
    <source>
        <dbReference type="ARBA" id="ARBA00022692"/>
    </source>
</evidence>
<dbReference type="PANTHER" id="PTHR12064:SF94">
    <property type="entry name" value="UNEXTENDED PROTEIN"/>
    <property type="match status" value="1"/>
</dbReference>
<dbReference type="CDD" id="cd04590">
    <property type="entry name" value="CBS_pair_CorC_HlyC_assoc"/>
    <property type="match status" value="1"/>
</dbReference>
<evidence type="ECO:0000313" key="12">
    <source>
        <dbReference type="Proteomes" id="UP000230084"/>
    </source>
</evidence>
<dbReference type="PROSITE" id="PS51371">
    <property type="entry name" value="CBS"/>
    <property type="match status" value="1"/>
</dbReference>
<dbReference type="InterPro" id="IPR002550">
    <property type="entry name" value="CNNM"/>
</dbReference>
<dbReference type="SUPFAM" id="SSF54631">
    <property type="entry name" value="CBS-domain pair"/>
    <property type="match status" value="1"/>
</dbReference>
<dbReference type="InterPro" id="IPR000644">
    <property type="entry name" value="CBS_dom"/>
</dbReference>
<evidence type="ECO:0000256" key="5">
    <source>
        <dbReference type="ARBA" id="ARBA00023136"/>
    </source>
</evidence>
<sequence>MVYMISLLLLLCSALFSGLTLGLMSLDVHDLRRKATLKDKQARLVLPIRSRGNLLLTTLLLGNVAVNAILAIFLGSIASGVLAGVLATGLIFLFGEIIPQAVISRHALAFGARTSLIVRVLMILFYPIAGPIAWGLDRLLGEELPSVYSRHELLKVIEEHEDSHQSDIDADEERIIKGALTYSNKMVGDVMTPRVVVMLLEENQPLTPAFLKQLREAGHSRYPVYSEGSKDILGILYVKDLLGRKLTGKTVKAFVDKTVYGVHASSKLDDVLNAFIKTRHHLFIVLNNEDTLVGLISVEDIIEEIVGVEIVDEFDQHIDMRELAKRRK</sequence>
<feature type="domain" description="CBS" evidence="9">
    <location>
        <begin position="255"/>
        <end position="313"/>
    </location>
</feature>
<gene>
    <name evidence="11" type="ORF">COV06_03770</name>
</gene>
<evidence type="ECO:0000259" key="10">
    <source>
        <dbReference type="PROSITE" id="PS51846"/>
    </source>
</evidence>
<keyword evidence="3" id="KW-0677">Repeat</keyword>